<accession>A0ABX8SKP3</accession>
<dbReference type="EMBL" id="CP079216">
    <property type="protein sequence ID" value="QXT62718.1"/>
    <property type="molecule type" value="Genomic_DNA"/>
</dbReference>
<gene>
    <name evidence="1" type="ORF">KDB89_13445</name>
</gene>
<sequence>MTSSEQDTLFGEGDGEDWFHLPDDVPVSTIYIDESGARNSRGGFFVLGFIKVREPAKLDREIRHLRQKHKFFSEAKFGSINRDHVLFYYDLVELVAEADVRVGGSVYDSTAAFAARKETWRTQARMSAQLIAANINKGELVNAVIDLVQTPQGASLARVVHADVHRKLGHRALVACYDMDSQSTNLLQVADVIAGAIAYERRQWAGSTPEPPMSNDAPKGKVSARLRRALELDSFADAREGKVNILTMGRA</sequence>
<reference evidence="1 2" key="1">
    <citation type="submission" date="2021-07" db="EMBL/GenBank/DDBJ databases">
        <title>complete genome sequencing of Tessaracoccus sp.J1M15.</title>
        <authorList>
            <person name="Bae J.-W."/>
            <person name="Kim D.-y."/>
        </authorList>
    </citation>
    <scope>NUCLEOTIDE SEQUENCE [LARGE SCALE GENOMIC DNA]</scope>
    <source>
        <strain evidence="1 2">J1M15</strain>
    </source>
</reference>
<evidence type="ECO:0000313" key="2">
    <source>
        <dbReference type="Proteomes" id="UP000824504"/>
    </source>
</evidence>
<keyword evidence="2" id="KW-1185">Reference proteome</keyword>
<dbReference type="Proteomes" id="UP000824504">
    <property type="component" value="Chromosome"/>
</dbReference>
<proteinExistence type="predicted"/>
<dbReference type="RefSeq" id="WP_219081860.1">
    <property type="nucleotide sequence ID" value="NZ_CP079216.1"/>
</dbReference>
<protein>
    <submittedName>
        <fullName evidence="1">DUF3800 domain-containing protein</fullName>
    </submittedName>
</protein>
<name>A0ABX8SKP3_9ACTN</name>
<evidence type="ECO:0000313" key="1">
    <source>
        <dbReference type="EMBL" id="QXT62718.1"/>
    </source>
</evidence>
<dbReference type="InterPro" id="IPR024524">
    <property type="entry name" value="DUF3800"/>
</dbReference>
<dbReference type="Pfam" id="PF12686">
    <property type="entry name" value="DUF3800"/>
    <property type="match status" value="1"/>
</dbReference>
<organism evidence="1 2">
    <name type="scientific">Tessaracoccus palaemonis</name>
    <dbReference type="NCBI Taxonomy" id="2829499"/>
    <lineage>
        <taxon>Bacteria</taxon>
        <taxon>Bacillati</taxon>
        <taxon>Actinomycetota</taxon>
        <taxon>Actinomycetes</taxon>
        <taxon>Propionibacteriales</taxon>
        <taxon>Propionibacteriaceae</taxon>
        <taxon>Tessaracoccus</taxon>
    </lineage>
</organism>